<feature type="repeat" description="ARM" evidence="3">
    <location>
        <begin position="452"/>
        <end position="480"/>
    </location>
</feature>
<evidence type="ECO:0000313" key="5">
    <source>
        <dbReference type="Proteomes" id="UP000886885"/>
    </source>
</evidence>
<comment type="caution">
    <text evidence="4">The sequence shown here is derived from an EMBL/GenBank/DDBJ whole genome shotgun (WGS) entry which is preliminary data.</text>
</comment>
<sequence length="898" mass="98773">MMALTIPTHSSLNLPSLQYTPCNTFFQVIRPTRRKPSASSHFHIYNKNSNPKLCSKSAVLTRASADGGGSGAVDASPQQKASLSSSFSDNYVALFVRMLGLDNDPLDREQAIVALWQYSLGGKKCIDNIMQFQGCINLIVNLLQSELSSACEASAGLLRSISSVNVYRDVVAESGAIEEITRLLIQPSLTPQVMEQSICILWNLSVDEKLRVKIANPDVLPLLIKSLKDEDIRVKEAAGGVLANLTLTHSNHNIMVEAGVIPKLANFLKSAVDEESKVIRKEARNALVELCKNQYYRILVMEEGLVLVPLIGAAAYRSFIPALHSWPSLPDGSKIEHTFKGPSRFGASELLLGLNIDDKNANLEEAKMKAIIGRSKQQFLARTGAIEVEDTKLSQSGSSKTRQFTVLPWIDGVARLVLILELEDESAICRAAESIADASINEHLRNSFKEAGAVKNLIQLLDHNNDAIRLAAVGALEKLSIRSKVSACGKVNILLDLTLSSKFLVLGCHMLGFSALLNHNENSDFTYVTKLKIVCETIEAEGVMAPLINILKNSEMSESMMEKALNLLSRILDPNREMKLKFYDEPVNGFKKELDAARGDDASTGLSRKVDEMLQSKTNTRRDVLDLDVVARLVDMLKHPSPELQRKAASVLEFVAISDSSMDTVISVNIESGLLAIFQQIELNELESDDDSQQAEIHAVQVEEVGLAISSASRLLTKLLDLELFRHTINPSLFTKLLRKILKSNIPLQYKDWTAACLVKLGSLYSPTPILGFENPINMEVTLYEKIPRLIDQMRSSFSLEAQETAVLELNRIISEGMVDATRAVASDGGIFPLVKLIEGGSEKAVEAAICILYNLSMDNENHAAILAAGAVPALRRIILSERSQWKRALRLLRNLPT</sequence>
<dbReference type="SMART" id="SM00185">
    <property type="entry name" value="ARM"/>
    <property type="match status" value="8"/>
</dbReference>
<evidence type="ECO:0000313" key="4">
    <source>
        <dbReference type="EMBL" id="KAG6765950.1"/>
    </source>
</evidence>
<dbReference type="PANTHER" id="PTHR47451:SF1">
    <property type="entry name" value="ARM REPEAT SUPERFAMILY PROTEIN"/>
    <property type="match status" value="1"/>
</dbReference>
<dbReference type="PROSITE" id="PS50077">
    <property type="entry name" value="HEAT_REPEAT"/>
    <property type="match status" value="1"/>
</dbReference>
<evidence type="ECO:0000256" key="1">
    <source>
        <dbReference type="ARBA" id="ARBA00022737"/>
    </source>
</evidence>
<feature type="repeat" description="ARM" evidence="3">
    <location>
        <begin position="829"/>
        <end position="871"/>
    </location>
</feature>
<dbReference type="PROSITE" id="PS50176">
    <property type="entry name" value="ARM_REPEAT"/>
    <property type="match status" value="5"/>
</dbReference>
<name>A0A8X8CTJ8_POPTO</name>
<dbReference type="EMBL" id="JAAWWB010000015">
    <property type="protein sequence ID" value="KAG6765950.1"/>
    <property type="molecule type" value="Genomic_DNA"/>
</dbReference>
<dbReference type="InterPro" id="IPR021133">
    <property type="entry name" value="HEAT_type_2"/>
</dbReference>
<gene>
    <name evidence="4" type="ORF">POTOM_030012</name>
</gene>
<evidence type="ECO:0000256" key="3">
    <source>
        <dbReference type="PROSITE-ProRule" id="PRU00259"/>
    </source>
</evidence>
<feature type="repeat" description="HEAT" evidence="2">
    <location>
        <begin position="219"/>
        <end position="257"/>
    </location>
</feature>
<dbReference type="PANTHER" id="PTHR47451">
    <property type="entry name" value="ARM REPEAT SUPERFAMILY PROTEIN"/>
    <property type="match status" value="1"/>
</dbReference>
<organism evidence="4 5">
    <name type="scientific">Populus tomentosa</name>
    <name type="common">Chinese white poplar</name>
    <dbReference type="NCBI Taxonomy" id="118781"/>
    <lineage>
        <taxon>Eukaryota</taxon>
        <taxon>Viridiplantae</taxon>
        <taxon>Streptophyta</taxon>
        <taxon>Embryophyta</taxon>
        <taxon>Tracheophyta</taxon>
        <taxon>Spermatophyta</taxon>
        <taxon>Magnoliopsida</taxon>
        <taxon>eudicotyledons</taxon>
        <taxon>Gunneridae</taxon>
        <taxon>Pentapetalae</taxon>
        <taxon>rosids</taxon>
        <taxon>fabids</taxon>
        <taxon>Malpighiales</taxon>
        <taxon>Salicaceae</taxon>
        <taxon>Saliceae</taxon>
        <taxon>Populus</taxon>
    </lineage>
</organism>
<keyword evidence="1" id="KW-0677">Repeat</keyword>
<evidence type="ECO:0000256" key="2">
    <source>
        <dbReference type="PROSITE-ProRule" id="PRU00103"/>
    </source>
</evidence>
<keyword evidence="5" id="KW-1185">Reference proteome</keyword>
<feature type="repeat" description="ARM" evidence="3">
    <location>
        <begin position="175"/>
        <end position="208"/>
    </location>
</feature>
<feature type="repeat" description="ARM" evidence="3">
    <location>
        <begin position="218"/>
        <end position="260"/>
    </location>
</feature>
<dbReference type="OrthoDB" id="409644at2759"/>
<proteinExistence type="predicted"/>
<feature type="repeat" description="ARM" evidence="3">
    <location>
        <begin position="542"/>
        <end position="571"/>
    </location>
</feature>
<reference evidence="4" key="1">
    <citation type="journal article" date="2020" name="bioRxiv">
        <title>Hybrid origin of Populus tomentosa Carr. identified through genome sequencing and phylogenomic analysis.</title>
        <authorList>
            <person name="An X."/>
            <person name="Gao K."/>
            <person name="Chen Z."/>
            <person name="Li J."/>
            <person name="Yang X."/>
            <person name="Yang X."/>
            <person name="Zhou J."/>
            <person name="Guo T."/>
            <person name="Zhao T."/>
            <person name="Huang S."/>
            <person name="Miao D."/>
            <person name="Khan W.U."/>
            <person name="Rao P."/>
            <person name="Ye M."/>
            <person name="Lei B."/>
            <person name="Liao W."/>
            <person name="Wang J."/>
            <person name="Ji L."/>
            <person name="Li Y."/>
            <person name="Guo B."/>
            <person name="Mustafa N.S."/>
            <person name="Li S."/>
            <person name="Yun Q."/>
            <person name="Keller S.R."/>
            <person name="Mao J."/>
            <person name="Zhang R."/>
            <person name="Strauss S.H."/>
        </authorList>
    </citation>
    <scope>NUCLEOTIDE SEQUENCE</scope>
    <source>
        <strain evidence="4">GM15</strain>
        <tissue evidence="4">Leaf</tissue>
    </source>
</reference>
<dbReference type="AlphaFoldDB" id="A0A8X8CTJ8"/>
<dbReference type="Proteomes" id="UP000886885">
    <property type="component" value="Chromosome 8A"/>
</dbReference>
<evidence type="ECO:0008006" key="6">
    <source>
        <dbReference type="Google" id="ProtNLM"/>
    </source>
</evidence>
<dbReference type="InterPro" id="IPR000225">
    <property type="entry name" value="Armadillo"/>
</dbReference>
<accession>A0A8X8CTJ8</accession>
<protein>
    <recommendedName>
        <fullName evidence="6">ARM repeat superfamily protein</fullName>
    </recommendedName>
</protein>